<evidence type="ECO:0000256" key="1">
    <source>
        <dbReference type="ARBA" id="ARBA00022679"/>
    </source>
</evidence>
<dbReference type="PANTHER" id="PTHR43072:SF23">
    <property type="entry name" value="UPF0039 PROTEIN C11D3.02C"/>
    <property type="match status" value="1"/>
</dbReference>
<dbReference type="GO" id="GO:0016747">
    <property type="term" value="F:acyltransferase activity, transferring groups other than amino-acyl groups"/>
    <property type="evidence" value="ECO:0007669"/>
    <property type="project" value="InterPro"/>
</dbReference>
<dbReference type="EMBL" id="CP012023">
    <property type="protein sequence ID" value="ALI54890.1"/>
    <property type="molecule type" value="Genomic_DNA"/>
</dbReference>
<dbReference type="PATRIC" id="fig|1397108.4.peg.969"/>
<sequence length="163" mass="17857">MSLRNATVADAAALKAIMAPVIANSTATFSSVERSVEAWEALIEARAAQGRAFYVAEADGDVIGYATYDQFRPENNGYRFTMEHSVYLSDKAQGKGWGRILMIAIEEHAREAGHHSMIAVVDGDNGDSIAFHKALGYKEAGRIPQSGYKFDAFLDALFMQKFL</sequence>
<evidence type="ECO:0000313" key="4">
    <source>
        <dbReference type="Proteomes" id="UP000064920"/>
    </source>
</evidence>
<organism evidence="3 4">
    <name type="scientific">Celeribacter marinus</name>
    <dbReference type="NCBI Taxonomy" id="1397108"/>
    <lineage>
        <taxon>Bacteria</taxon>
        <taxon>Pseudomonadati</taxon>
        <taxon>Pseudomonadota</taxon>
        <taxon>Alphaproteobacteria</taxon>
        <taxon>Rhodobacterales</taxon>
        <taxon>Roseobacteraceae</taxon>
        <taxon>Celeribacter</taxon>
    </lineage>
</organism>
<dbReference type="RefSeq" id="WP_062216152.1">
    <property type="nucleotide sequence ID" value="NZ_CP012023.1"/>
</dbReference>
<protein>
    <submittedName>
        <fullName evidence="3">GCN5-related N-acetyltransferase</fullName>
    </submittedName>
</protein>
<name>A0A0N9ZN95_9RHOB</name>
<dbReference type="CDD" id="cd04301">
    <property type="entry name" value="NAT_SF"/>
    <property type="match status" value="1"/>
</dbReference>
<proteinExistence type="predicted"/>
<keyword evidence="4" id="KW-1185">Reference proteome</keyword>
<gene>
    <name evidence="3" type="ORF">IMCC12053_942</name>
</gene>
<dbReference type="AlphaFoldDB" id="A0A0N9ZN95"/>
<keyword evidence="2" id="KW-0012">Acyltransferase</keyword>
<evidence type="ECO:0000313" key="3">
    <source>
        <dbReference type="EMBL" id="ALI54890.1"/>
    </source>
</evidence>
<dbReference type="Gene3D" id="3.40.630.30">
    <property type="match status" value="1"/>
</dbReference>
<dbReference type="OrthoDB" id="5459937at2"/>
<accession>A0A0N9ZN95</accession>
<dbReference type="SUPFAM" id="SSF55729">
    <property type="entry name" value="Acyl-CoA N-acyltransferases (Nat)"/>
    <property type="match status" value="1"/>
</dbReference>
<keyword evidence="1 3" id="KW-0808">Transferase</keyword>
<evidence type="ECO:0000256" key="2">
    <source>
        <dbReference type="ARBA" id="ARBA00023315"/>
    </source>
</evidence>
<dbReference type="KEGG" id="cmar:IMCC12053_942"/>
<dbReference type="InterPro" id="IPR000182">
    <property type="entry name" value="GNAT_dom"/>
</dbReference>
<reference evidence="3 4" key="1">
    <citation type="submission" date="2015-05" db="EMBL/GenBank/DDBJ databases">
        <authorList>
            <person name="Wang D.B."/>
            <person name="Wang M."/>
        </authorList>
    </citation>
    <scope>NUCLEOTIDE SEQUENCE [LARGE SCALE GENOMIC DNA]</scope>
    <source>
        <strain evidence="3 4">IMCC 12053</strain>
    </source>
</reference>
<dbReference type="Pfam" id="PF13420">
    <property type="entry name" value="Acetyltransf_4"/>
    <property type="match status" value="1"/>
</dbReference>
<dbReference type="Proteomes" id="UP000064920">
    <property type="component" value="Chromosome"/>
</dbReference>
<dbReference type="PROSITE" id="PS51186">
    <property type="entry name" value="GNAT"/>
    <property type="match status" value="1"/>
</dbReference>
<dbReference type="STRING" id="1397108.IMCC12053_942"/>
<dbReference type="PANTHER" id="PTHR43072">
    <property type="entry name" value="N-ACETYLTRANSFERASE"/>
    <property type="match status" value="1"/>
</dbReference>
<dbReference type="InterPro" id="IPR016181">
    <property type="entry name" value="Acyl_CoA_acyltransferase"/>
</dbReference>